<dbReference type="InterPro" id="IPR037165">
    <property type="entry name" value="AldOxase/xan_DH_Mopterin-bd_sf"/>
</dbReference>
<dbReference type="SUPFAM" id="SSF54292">
    <property type="entry name" value="2Fe-2S ferredoxin-like"/>
    <property type="match status" value="1"/>
</dbReference>
<protein>
    <submittedName>
        <fullName evidence="7">Unannotated protein</fullName>
    </submittedName>
</protein>
<name>A0A6J7GHU8_9ZZZZ</name>
<dbReference type="AlphaFoldDB" id="A0A6J7GHU8"/>
<dbReference type="Gene3D" id="3.10.20.30">
    <property type="match status" value="1"/>
</dbReference>
<dbReference type="GO" id="GO:0051537">
    <property type="term" value="F:2 iron, 2 sulfur cluster binding"/>
    <property type="evidence" value="ECO:0007669"/>
    <property type="project" value="UniProtKB-KW"/>
</dbReference>
<dbReference type="EMBL" id="CAEZYK010000031">
    <property type="protein sequence ID" value="CAB4722181.1"/>
    <property type="molecule type" value="Genomic_DNA"/>
</dbReference>
<evidence type="ECO:0000259" key="5">
    <source>
        <dbReference type="PROSITE" id="PS51085"/>
    </source>
</evidence>
<keyword evidence="2" id="KW-0479">Metal-binding</keyword>
<dbReference type="Gene3D" id="3.30.365.10">
    <property type="entry name" value="Aldehyde oxidase/xanthine dehydrogenase, molybdopterin binding domain"/>
    <property type="match status" value="3"/>
</dbReference>
<gene>
    <name evidence="6" type="ORF">UFOPK2683_00708</name>
    <name evidence="7" type="ORF">UFOPK3605_00806</name>
    <name evidence="8" type="ORF">UFOPK3897_00811</name>
    <name evidence="9" type="ORF">UFOPK4121_01163</name>
</gene>
<accession>A0A6J7GHU8</accession>
<dbReference type="InterPro" id="IPR051452">
    <property type="entry name" value="Diverse_Oxidoreductases"/>
</dbReference>
<reference evidence="7" key="1">
    <citation type="submission" date="2020-05" db="EMBL/GenBank/DDBJ databases">
        <authorList>
            <person name="Chiriac C."/>
            <person name="Salcher M."/>
            <person name="Ghai R."/>
            <person name="Kavagutti S V."/>
        </authorList>
    </citation>
    <scope>NUCLEOTIDE SEQUENCE</scope>
</reference>
<dbReference type="CDD" id="cd00207">
    <property type="entry name" value="fer2"/>
    <property type="match status" value="1"/>
</dbReference>
<dbReference type="PROSITE" id="PS51085">
    <property type="entry name" value="2FE2S_FER_2"/>
    <property type="match status" value="1"/>
</dbReference>
<dbReference type="PANTHER" id="PTHR44379">
    <property type="entry name" value="OXIDOREDUCTASE WITH IRON-SULFUR SUBUNIT"/>
    <property type="match status" value="1"/>
</dbReference>
<dbReference type="GO" id="GO:0016491">
    <property type="term" value="F:oxidoreductase activity"/>
    <property type="evidence" value="ECO:0007669"/>
    <property type="project" value="InterPro"/>
</dbReference>
<dbReference type="EMBL" id="CAFBOF010000013">
    <property type="protein sequence ID" value="CAB4975965.1"/>
    <property type="molecule type" value="Genomic_DNA"/>
</dbReference>
<dbReference type="InterPro" id="IPR012675">
    <property type="entry name" value="Beta-grasp_dom_sf"/>
</dbReference>
<dbReference type="EMBL" id="CAFBPQ010000040">
    <property type="protein sequence ID" value="CAB5028818.1"/>
    <property type="molecule type" value="Genomic_DNA"/>
</dbReference>
<evidence type="ECO:0000313" key="6">
    <source>
        <dbReference type="EMBL" id="CAB4722181.1"/>
    </source>
</evidence>
<evidence type="ECO:0000256" key="1">
    <source>
        <dbReference type="ARBA" id="ARBA00022714"/>
    </source>
</evidence>
<keyword evidence="4" id="KW-0411">Iron-sulfur</keyword>
<evidence type="ECO:0000313" key="7">
    <source>
        <dbReference type="EMBL" id="CAB4906576.1"/>
    </source>
</evidence>
<sequence length="575" mass="59184">MEQKSVRATFTCDGKAVDLAVSEGETLLSVLRERLGVVSAKDGCSPQGQCGCCTVLVDGEPRLACVTPVARVVDRTVTTLDGLPNDLRESLSSAFVAAGASQCGFCTPGIMVRAAALLEKANGSLEPATVNKALAAHLCRCTGWLSISHALTSFGSPIVGERDLDAAALRAEIEGGVHQAVGASVALGQGGFADDTAPRDALVAVPLPPGSLAPSVHAAGIDWVVADSVRSARARSEKIPGRRTTRAASAPLALAPLPKGGARLATGWVEPAYLEPDASWCSPGQLPASPLAQGGAFGAKESSPVAQAAQELSNHFNTSVRVLWAREDVVRLGPKRPPISATAKYANQTIEIVGKIISTSVPVLAGPTPYALSINQSWELVDRPGPKTSAAMRAFPLAELTVLVDSALGAAGVNRADIVRDDRVAAVLLSSCAQEPESGALAGAHVVISPESGAIEKVEVRVAAGDPLDEVVLRSYCVGAAHMALSWVLRESLTVDSETGEVLDLTIRSFDILPAGQTPLVEVAIIDDPGAARPYARDAVFAAVAAAITQAAGIVGTPIESFPADTACGQRLLGR</sequence>
<dbReference type="InterPro" id="IPR036884">
    <property type="entry name" value="2Fe-2S-bd_dom_sf"/>
</dbReference>
<evidence type="ECO:0000256" key="3">
    <source>
        <dbReference type="ARBA" id="ARBA00023004"/>
    </source>
</evidence>
<dbReference type="SUPFAM" id="SSF56003">
    <property type="entry name" value="Molybdenum cofactor-binding domain"/>
    <property type="match status" value="1"/>
</dbReference>
<organism evidence="7">
    <name type="scientific">freshwater metagenome</name>
    <dbReference type="NCBI Taxonomy" id="449393"/>
    <lineage>
        <taxon>unclassified sequences</taxon>
        <taxon>metagenomes</taxon>
        <taxon>ecological metagenomes</taxon>
    </lineage>
</organism>
<dbReference type="InterPro" id="IPR002888">
    <property type="entry name" value="2Fe-2S-bd"/>
</dbReference>
<feature type="domain" description="2Fe-2S ferredoxin-type" evidence="5">
    <location>
        <begin position="6"/>
        <end position="83"/>
    </location>
</feature>
<dbReference type="InterPro" id="IPR001041">
    <property type="entry name" value="2Fe-2S_ferredoxin-type"/>
</dbReference>
<dbReference type="PANTHER" id="PTHR44379:SF8">
    <property type="entry name" value="XANTHINE DEHYDROGENASE IRON-SULFUR-BINDING SUBUNIT XDHC-RELATED"/>
    <property type="match status" value="1"/>
</dbReference>
<dbReference type="Gene3D" id="1.10.150.120">
    <property type="entry name" value="[2Fe-2S]-binding domain"/>
    <property type="match status" value="1"/>
</dbReference>
<dbReference type="GO" id="GO:0046872">
    <property type="term" value="F:metal ion binding"/>
    <property type="evidence" value="ECO:0007669"/>
    <property type="project" value="UniProtKB-KW"/>
</dbReference>
<proteinExistence type="predicted"/>
<dbReference type="EMBL" id="CAFBMM010000033">
    <property type="protein sequence ID" value="CAB4906576.1"/>
    <property type="molecule type" value="Genomic_DNA"/>
</dbReference>
<evidence type="ECO:0000313" key="8">
    <source>
        <dbReference type="EMBL" id="CAB4975965.1"/>
    </source>
</evidence>
<keyword evidence="3" id="KW-0408">Iron</keyword>
<evidence type="ECO:0000313" key="9">
    <source>
        <dbReference type="EMBL" id="CAB5028818.1"/>
    </source>
</evidence>
<dbReference type="Pfam" id="PF00111">
    <property type="entry name" value="Fer2"/>
    <property type="match status" value="1"/>
</dbReference>
<dbReference type="InterPro" id="IPR036010">
    <property type="entry name" value="2Fe-2S_ferredoxin-like_sf"/>
</dbReference>
<evidence type="ECO:0000256" key="2">
    <source>
        <dbReference type="ARBA" id="ARBA00022723"/>
    </source>
</evidence>
<dbReference type="Pfam" id="PF01799">
    <property type="entry name" value="Fer2_2"/>
    <property type="match status" value="1"/>
</dbReference>
<dbReference type="SUPFAM" id="SSF47741">
    <property type="entry name" value="CO dehydrogenase ISP C-domain like"/>
    <property type="match status" value="1"/>
</dbReference>
<keyword evidence="1" id="KW-0001">2Fe-2S</keyword>
<evidence type="ECO:0000256" key="4">
    <source>
        <dbReference type="ARBA" id="ARBA00023014"/>
    </source>
</evidence>